<keyword evidence="4" id="KW-1185">Reference proteome</keyword>
<sequence length="313" mass="32782">MNAAGRLGVYGATLVLIFGGAFAAGSAFVPDATVAARQQPAPSGHESTQHESTEADNGGGGEHSAGQAETATLRGLSLVQDDLVLGPVTTPTKVGKAGELSFTVLGADDKPFTDFAVSHEKELHLIVVRSDGQRFEHVHPTMDPQTGTWSVPWTWTEAGTYRVFTDFVPNGENAPNVTLTRTVEVAGDVTPRPATAVQRTDTVGGYQVSLSGDLAAGESRQLTLEVTRNGRPVTTLQPYLGAFGHLVALREGDLAFLHVHAEGEDPAPGATAGPAISFAAEAPTAGRYLLYLDFQVDGTVHTASFVLDASNHN</sequence>
<evidence type="ECO:0000313" key="3">
    <source>
        <dbReference type="EMBL" id="BAK37330.1"/>
    </source>
</evidence>
<dbReference type="RefSeq" id="WP_013865164.1">
    <property type="nucleotide sequence ID" value="NC_015635.1"/>
</dbReference>
<name>F5XSS2_MICPN</name>
<evidence type="ECO:0000256" key="2">
    <source>
        <dbReference type="SAM" id="SignalP"/>
    </source>
</evidence>
<keyword evidence="2" id="KW-0732">Signal</keyword>
<evidence type="ECO:0000313" key="4">
    <source>
        <dbReference type="Proteomes" id="UP000007947"/>
    </source>
</evidence>
<dbReference type="KEGG" id="mph:MLP_43160"/>
<dbReference type="eggNOG" id="COG2372">
    <property type="taxonomic scope" value="Bacteria"/>
</dbReference>
<feature type="signal peptide" evidence="2">
    <location>
        <begin position="1"/>
        <end position="23"/>
    </location>
</feature>
<gene>
    <name evidence="3" type="ordered locus">MLP_43160</name>
</gene>
<feature type="chain" id="PRO_5003331060" description="Heavy metal-binding domain-containing protein" evidence="2">
    <location>
        <begin position="24"/>
        <end position="313"/>
    </location>
</feature>
<evidence type="ECO:0008006" key="5">
    <source>
        <dbReference type="Google" id="ProtNLM"/>
    </source>
</evidence>
<feature type="region of interest" description="Disordered" evidence="1">
    <location>
        <begin position="35"/>
        <end position="68"/>
    </location>
</feature>
<evidence type="ECO:0000256" key="1">
    <source>
        <dbReference type="SAM" id="MobiDB-lite"/>
    </source>
</evidence>
<organism evidence="3 4">
    <name type="scientific">Microlunatus phosphovorus (strain ATCC 700054 / DSM 10555 / JCM 9379 / NBRC 101784 / NCIMB 13414 / VKM Ac-1990 / NM-1)</name>
    <dbReference type="NCBI Taxonomy" id="1032480"/>
    <lineage>
        <taxon>Bacteria</taxon>
        <taxon>Bacillati</taxon>
        <taxon>Actinomycetota</taxon>
        <taxon>Actinomycetes</taxon>
        <taxon>Propionibacteriales</taxon>
        <taxon>Propionibacteriaceae</taxon>
        <taxon>Microlunatus</taxon>
    </lineage>
</organism>
<proteinExistence type="predicted"/>
<dbReference type="EMBL" id="AP012204">
    <property type="protein sequence ID" value="BAK37330.1"/>
    <property type="molecule type" value="Genomic_DNA"/>
</dbReference>
<reference evidence="3 4" key="1">
    <citation type="submission" date="2011-05" db="EMBL/GenBank/DDBJ databases">
        <title>Whole genome sequence of Microlunatus phosphovorus NM-1.</title>
        <authorList>
            <person name="Hosoyama A."/>
            <person name="Sasaki K."/>
            <person name="Harada T."/>
            <person name="Igarashi R."/>
            <person name="Kawakoshi A."/>
            <person name="Sasagawa M."/>
            <person name="Fukada J."/>
            <person name="Nakamura S."/>
            <person name="Katano Y."/>
            <person name="Hanada S."/>
            <person name="Kamagata Y."/>
            <person name="Nakamura N."/>
            <person name="Yamazaki S."/>
            <person name="Fujita N."/>
        </authorList>
    </citation>
    <scope>NUCLEOTIDE SEQUENCE [LARGE SCALE GENOMIC DNA]</scope>
    <source>
        <strain evidence="4">ATCC 700054 / DSM 10555 / JCM 9379 / NBRC 101784 / NCIMB 13414 / VKM Ac-1990 / NM-1</strain>
    </source>
</reference>
<dbReference type="Proteomes" id="UP000007947">
    <property type="component" value="Chromosome"/>
</dbReference>
<dbReference type="HOGENOM" id="CLU_055269_1_0_11"/>
<accession>F5XSS2</accession>
<protein>
    <recommendedName>
        <fullName evidence="5">Heavy metal-binding domain-containing protein</fullName>
    </recommendedName>
</protein>
<dbReference type="OrthoDB" id="128043at2"/>
<dbReference type="STRING" id="1032480.MLP_43160"/>
<dbReference type="AlphaFoldDB" id="F5XSS2"/>